<proteinExistence type="predicted"/>
<accession>A0ABS0UIZ3</accession>
<comment type="caution">
    <text evidence="1">The sequence shown here is derived from an EMBL/GenBank/DDBJ whole genome shotgun (WGS) entry which is preliminary data.</text>
</comment>
<reference evidence="1 2" key="1">
    <citation type="submission" date="2020-12" db="EMBL/GenBank/DDBJ databases">
        <title>Comparative genomic insights into the epidemiology and virulence of plant pathogenic Pseudomonads from Turkey.</title>
        <authorList>
            <person name="Dillon M."/>
            <person name="Ruiz-Bedoya T."/>
            <person name="Bendalovic-Torma C."/>
            <person name="Guttman K.M."/>
            <person name="Kwak H."/>
            <person name="Middleton M.A."/>
            <person name="Wang P.W."/>
            <person name="Horuz S."/>
            <person name="Aysan Y."/>
            <person name="Guttman D.S."/>
        </authorList>
    </citation>
    <scope>NUCLEOTIDE SEQUENCE [LARGE SCALE GENOMIC DNA]</scope>
    <source>
        <strain evidence="1 2">S5_IA_2b</strain>
    </source>
</reference>
<name>A0ABS0UIZ3_9PSED</name>
<gene>
    <name evidence="1" type="ORF">YA0852_15890</name>
</gene>
<protein>
    <submittedName>
        <fullName evidence="1">Uncharacterized protein</fullName>
    </submittedName>
</protein>
<sequence>MKLGINPIHLCTRENPPITGGLFNNRQSVVDRALARGPTCLDLATTLRGILTAFTTLAGLGKQLFQLFQQLLKGIAASSPLSASAPL</sequence>
<organism evidence="1 2">
    <name type="scientific">Pseudomonas synxantha</name>
    <dbReference type="NCBI Taxonomy" id="47883"/>
    <lineage>
        <taxon>Bacteria</taxon>
        <taxon>Pseudomonadati</taxon>
        <taxon>Pseudomonadota</taxon>
        <taxon>Gammaproteobacteria</taxon>
        <taxon>Pseudomonadales</taxon>
        <taxon>Pseudomonadaceae</taxon>
        <taxon>Pseudomonas</taxon>
    </lineage>
</organism>
<evidence type="ECO:0000313" key="1">
    <source>
        <dbReference type="EMBL" id="MBI6565572.1"/>
    </source>
</evidence>
<evidence type="ECO:0000313" key="2">
    <source>
        <dbReference type="Proteomes" id="UP000648914"/>
    </source>
</evidence>
<keyword evidence="2" id="KW-1185">Reference proteome</keyword>
<dbReference type="Proteomes" id="UP000648914">
    <property type="component" value="Unassembled WGS sequence"/>
</dbReference>
<dbReference type="EMBL" id="JAEILG010000037">
    <property type="protein sequence ID" value="MBI6565572.1"/>
    <property type="molecule type" value="Genomic_DNA"/>
</dbReference>